<evidence type="ECO:0000313" key="2">
    <source>
        <dbReference type="Proteomes" id="UP000019141"/>
    </source>
</evidence>
<keyword evidence="2" id="KW-1185">Reference proteome</keyword>
<comment type="caution">
    <text evidence="1">The sequence shown here is derived from an EMBL/GenBank/DDBJ whole genome shotgun (WGS) entry which is preliminary data.</text>
</comment>
<dbReference type="HOGENOM" id="CLU_2732512_0_0_7"/>
<name>W4LG99_ENTF1</name>
<organism evidence="1 2">
    <name type="scientific">Entotheonella factor</name>
    <dbReference type="NCBI Taxonomy" id="1429438"/>
    <lineage>
        <taxon>Bacteria</taxon>
        <taxon>Pseudomonadati</taxon>
        <taxon>Nitrospinota/Tectimicrobiota group</taxon>
        <taxon>Candidatus Tectimicrobiota</taxon>
        <taxon>Candidatus Entotheonellia</taxon>
        <taxon>Candidatus Entotheonellales</taxon>
        <taxon>Candidatus Entotheonellaceae</taxon>
        <taxon>Candidatus Entotheonella</taxon>
    </lineage>
</organism>
<dbReference type="Proteomes" id="UP000019141">
    <property type="component" value="Unassembled WGS sequence"/>
</dbReference>
<evidence type="ECO:0000313" key="1">
    <source>
        <dbReference type="EMBL" id="ETW96351.1"/>
    </source>
</evidence>
<dbReference type="AlphaFoldDB" id="W4LG99"/>
<protein>
    <submittedName>
        <fullName evidence="1">Uncharacterized protein</fullName>
    </submittedName>
</protein>
<gene>
    <name evidence="1" type="ORF">ETSY1_26930</name>
</gene>
<reference evidence="1 2" key="1">
    <citation type="journal article" date="2014" name="Nature">
        <title>An environmental bacterial taxon with a large and distinct metabolic repertoire.</title>
        <authorList>
            <person name="Wilson M.C."/>
            <person name="Mori T."/>
            <person name="Ruckert C."/>
            <person name="Uria A.R."/>
            <person name="Helf M.J."/>
            <person name="Takada K."/>
            <person name="Gernert C."/>
            <person name="Steffens U.A."/>
            <person name="Heycke N."/>
            <person name="Schmitt S."/>
            <person name="Rinke C."/>
            <person name="Helfrich E.J."/>
            <person name="Brachmann A.O."/>
            <person name="Gurgui C."/>
            <person name="Wakimoto T."/>
            <person name="Kracht M."/>
            <person name="Crusemann M."/>
            <person name="Hentschel U."/>
            <person name="Abe I."/>
            <person name="Matsunaga S."/>
            <person name="Kalinowski J."/>
            <person name="Takeyama H."/>
            <person name="Piel J."/>
        </authorList>
    </citation>
    <scope>NUCLEOTIDE SEQUENCE [LARGE SCALE GENOMIC DNA]</scope>
    <source>
        <strain evidence="2">TSY1</strain>
    </source>
</reference>
<accession>W4LG99</accession>
<dbReference type="EMBL" id="AZHW01000798">
    <property type="protein sequence ID" value="ETW96351.1"/>
    <property type="molecule type" value="Genomic_DNA"/>
</dbReference>
<sequence>MAYTIWSKPFGSRTWVFSGMDLDSEKLASQSFDMYRLAPGECLQLRDPDGIVLDERIDTTRPHDPMEGHAG</sequence>
<proteinExistence type="predicted"/>